<dbReference type="GO" id="GO:0004553">
    <property type="term" value="F:hydrolase activity, hydrolyzing O-glycosyl compounds"/>
    <property type="evidence" value="ECO:0007669"/>
    <property type="project" value="InterPro"/>
</dbReference>
<evidence type="ECO:0000313" key="7">
    <source>
        <dbReference type="Proteomes" id="UP000199031"/>
    </source>
</evidence>
<dbReference type="PROSITE" id="PS00659">
    <property type="entry name" value="GLYCOSYL_HYDROL_F5"/>
    <property type="match status" value="1"/>
</dbReference>
<keyword evidence="7" id="KW-1185">Reference proteome</keyword>
<proteinExistence type="inferred from homology"/>
<name>A0A1I5YJD4_9BACT</name>
<evidence type="ECO:0000256" key="3">
    <source>
        <dbReference type="RuleBase" id="RU361153"/>
    </source>
</evidence>
<accession>A0A1I5YJD4</accession>
<sequence length="465" mass="51911">MKVILAILILIVNTAVAQNIPVALNAQNPHYFTYQNKPIVLVTSGEHYGALLNLDFDFNKYLATLHKDGLNLTRLFTGALYVEPSGAFNIERNTLAPLPMKFICPYARSNNPGYANGGNKFDLTRWDAAYFTRLKKFMSMARDNNVIVELTFFCPFYDSTQWKLSPLNDANNINKIATGLERTDIYIVSSKTRAINALQAKFVSKVVTELNSYDNLMYEIINEPYFGGVTLEWQHFIATIIDSTEKHLPKKHLITQNIANDAALITKPDSLISVFNFHYALPVAAAENYYLNKVIGCNETGFAGIADSVYRLQAWQFMLAGGALFNNLDYSFVAGYEDGTFKYHKDQPGGGSIALRRQLAVLKDFITSLDFIHLKPDSSVIKDVSSADASVKILCNNGKEYAAHIKGENNLQLQLDLPSNNYKVVWIDPVSGNILSSTTIQAHDEPITLTAPAYKTDIALKIMKE</sequence>
<organism evidence="6 7">
    <name type="scientific">Parafilimonas terrae</name>
    <dbReference type="NCBI Taxonomy" id="1465490"/>
    <lineage>
        <taxon>Bacteria</taxon>
        <taxon>Pseudomonadati</taxon>
        <taxon>Bacteroidota</taxon>
        <taxon>Chitinophagia</taxon>
        <taxon>Chitinophagales</taxon>
        <taxon>Chitinophagaceae</taxon>
        <taxon>Parafilimonas</taxon>
    </lineage>
</organism>
<dbReference type="Pfam" id="PF00150">
    <property type="entry name" value="Cellulase"/>
    <property type="match status" value="1"/>
</dbReference>
<feature type="domain" description="Glycoside hydrolase family 5" evidence="5">
    <location>
        <begin position="110"/>
        <end position="254"/>
    </location>
</feature>
<comment type="similarity">
    <text evidence="3">Belongs to the glycosyl hydrolase 5 (cellulase A) family.</text>
</comment>
<dbReference type="EMBL" id="FOXQ01000012">
    <property type="protein sequence ID" value="SFQ44329.1"/>
    <property type="molecule type" value="Genomic_DNA"/>
</dbReference>
<dbReference type="AlphaFoldDB" id="A0A1I5YJD4"/>
<feature type="chain" id="PRO_5011711072" description="Glycoside hydrolase family 5 domain-containing protein" evidence="4">
    <location>
        <begin position="18"/>
        <end position="465"/>
    </location>
</feature>
<keyword evidence="4" id="KW-0732">Signal</keyword>
<protein>
    <recommendedName>
        <fullName evidence="5">Glycoside hydrolase family 5 domain-containing protein</fullName>
    </recommendedName>
</protein>
<keyword evidence="2 3" id="KW-0326">Glycosidase</keyword>
<gene>
    <name evidence="6" type="ORF">SAMN05444277_112112</name>
</gene>
<evidence type="ECO:0000256" key="1">
    <source>
        <dbReference type="ARBA" id="ARBA00022801"/>
    </source>
</evidence>
<dbReference type="Proteomes" id="UP000199031">
    <property type="component" value="Unassembled WGS sequence"/>
</dbReference>
<dbReference type="OrthoDB" id="630458at2"/>
<evidence type="ECO:0000313" key="6">
    <source>
        <dbReference type="EMBL" id="SFQ44329.1"/>
    </source>
</evidence>
<feature type="signal peptide" evidence="4">
    <location>
        <begin position="1"/>
        <end position="17"/>
    </location>
</feature>
<dbReference type="RefSeq" id="WP_090661583.1">
    <property type="nucleotide sequence ID" value="NZ_FOXQ01000012.1"/>
</dbReference>
<reference evidence="6 7" key="1">
    <citation type="submission" date="2016-10" db="EMBL/GenBank/DDBJ databases">
        <authorList>
            <person name="de Groot N.N."/>
        </authorList>
    </citation>
    <scope>NUCLEOTIDE SEQUENCE [LARGE SCALE GENOMIC DNA]</scope>
    <source>
        <strain evidence="6 7">DSM 28286</strain>
    </source>
</reference>
<dbReference type="InterPro" id="IPR017853">
    <property type="entry name" value="GH"/>
</dbReference>
<dbReference type="SUPFAM" id="SSF51445">
    <property type="entry name" value="(Trans)glycosidases"/>
    <property type="match status" value="1"/>
</dbReference>
<evidence type="ECO:0000256" key="2">
    <source>
        <dbReference type="ARBA" id="ARBA00023295"/>
    </source>
</evidence>
<dbReference type="InterPro" id="IPR001547">
    <property type="entry name" value="Glyco_hydro_5"/>
</dbReference>
<keyword evidence="1 3" id="KW-0378">Hydrolase</keyword>
<dbReference type="InterPro" id="IPR018087">
    <property type="entry name" value="Glyco_hydro_5_CS"/>
</dbReference>
<dbReference type="Gene3D" id="3.20.20.80">
    <property type="entry name" value="Glycosidases"/>
    <property type="match status" value="1"/>
</dbReference>
<dbReference type="GO" id="GO:0000272">
    <property type="term" value="P:polysaccharide catabolic process"/>
    <property type="evidence" value="ECO:0007669"/>
    <property type="project" value="InterPro"/>
</dbReference>
<evidence type="ECO:0000256" key="4">
    <source>
        <dbReference type="SAM" id="SignalP"/>
    </source>
</evidence>
<evidence type="ECO:0000259" key="5">
    <source>
        <dbReference type="Pfam" id="PF00150"/>
    </source>
</evidence>